<dbReference type="PANTHER" id="PTHR35008">
    <property type="entry name" value="BLL4482 PROTEIN-RELATED"/>
    <property type="match status" value="1"/>
</dbReference>
<keyword evidence="1 4" id="KW-0349">Heme</keyword>
<dbReference type="GO" id="GO:0009055">
    <property type="term" value="F:electron transfer activity"/>
    <property type="evidence" value="ECO:0007669"/>
    <property type="project" value="InterPro"/>
</dbReference>
<keyword evidence="7" id="KW-1185">Reference proteome</keyword>
<dbReference type="GO" id="GO:0020037">
    <property type="term" value="F:heme binding"/>
    <property type="evidence" value="ECO:0007669"/>
    <property type="project" value="InterPro"/>
</dbReference>
<dbReference type="eggNOG" id="COG2010">
    <property type="taxonomic scope" value="Bacteria"/>
</dbReference>
<protein>
    <submittedName>
        <fullName evidence="6">Cytochrome c</fullName>
    </submittedName>
</protein>
<feature type="domain" description="Cytochrome c" evidence="5">
    <location>
        <begin position="191"/>
        <end position="300"/>
    </location>
</feature>
<dbReference type="InterPro" id="IPR051459">
    <property type="entry name" value="Cytochrome_c-type_DH"/>
</dbReference>
<dbReference type="Pfam" id="PF00034">
    <property type="entry name" value="Cytochrom_C"/>
    <property type="match status" value="1"/>
</dbReference>
<reference evidence="6 7" key="2">
    <citation type="submission" date="2012-06" db="EMBL/GenBank/DDBJ databases">
        <authorList>
            <person name="Fiebig A."/>
        </authorList>
    </citation>
    <scope>NUCLEOTIDE SEQUENCE [LARGE SCALE GENOMIC DNA]</scope>
    <source>
        <strain evidence="6 7">DFL-43</strain>
    </source>
</reference>
<keyword evidence="2 4" id="KW-0479">Metal-binding</keyword>
<evidence type="ECO:0000256" key="4">
    <source>
        <dbReference type="PROSITE-ProRule" id="PRU00433"/>
    </source>
</evidence>
<comment type="caution">
    <text evidence="6">The sequence shown here is derived from an EMBL/GenBank/DDBJ whole genome shotgun (WGS) entry which is preliminary data.</text>
</comment>
<accession>A9DAG8</accession>
<gene>
    <name evidence="6" type="ORF">HPDFL43_04301</name>
</gene>
<dbReference type="HOGENOM" id="CLU_028594_2_1_5"/>
<evidence type="ECO:0000313" key="7">
    <source>
        <dbReference type="Proteomes" id="UP000004291"/>
    </source>
</evidence>
<dbReference type="SUPFAM" id="SSF46626">
    <property type="entry name" value="Cytochrome c"/>
    <property type="match status" value="2"/>
</dbReference>
<dbReference type="OrthoDB" id="9811281at2"/>
<dbReference type="InterPro" id="IPR036909">
    <property type="entry name" value="Cyt_c-like_dom_sf"/>
</dbReference>
<dbReference type="EMBL" id="ABIA03000002">
    <property type="protein sequence ID" value="EDQ32737.1"/>
    <property type="molecule type" value="Genomic_DNA"/>
</dbReference>
<dbReference type="Proteomes" id="UP000004291">
    <property type="component" value="Chromosome"/>
</dbReference>
<organism evidence="6 7">
    <name type="scientific">Hoeflea phototrophica (strain DSM 17068 / NCIMB 14078 / DFL-43)</name>
    <dbReference type="NCBI Taxonomy" id="411684"/>
    <lineage>
        <taxon>Bacteria</taxon>
        <taxon>Pseudomonadati</taxon>
        <taxon>Pseudomonadota</taxon>
        <taxon>Alphaproteobacteria</taxon>
        <taxon>Hyphomicrobiales</taxon>
        <taxon>Rhizobiaceae</taxon>
        <taxon>Hoeflea</taxon>
    </lineage>
</organism>
<feature type="domain" description="Cytochrome c" evidence="5">
    <location>
        <begin position="41"/>
        <end position="149"/>
    </location>
</feature>
<dbReference type="STRING" id="411684.HPDFL43_04301"/>
<proteinExistence type="predicted"/>
<dbReference type="InterPro" id="IPR009056">
    <property type="entry name" value="Cyt_c-like_dom"/>
</dbReference>
<evidence type="ECO:0000256" key="3">
    <source>
        <dbReference type="ARBA" id="ARBA00023004"/>
    </source>
</evidence>
<evidence type="ECO:0000256" key="1">
    <source>
        <dbReference type="ARBA" id="ARBA00022617"/>
    </source>
</evidence>
<name>A9DAG8_HOEPD</name>
<reference evidence="6 7" key="1">
    <citation type="submission" date="2007-10" db="EMBL/GenBank/DDBJ databases">
        <authorList>
            <person name="Wagner-Dobler I."/>
            <person name="Ferriera S."/>
            <person name="Johnson J."/>
            <person name="Kravitz S."/>
            <person name="Beeson K."/>
            <person name="Sutton G."/>
            <person name="Rogers Y.-H."/>
            <person name="Friedman R."/>
            <person name="Frazier M."/>
            <person name="Venter J.C."/>
        </authorList>
    </citation>
    <scope>NUCLEOTIDE SEQUENCE [LARGE SCALE GENOMIC DNA]</scope>
    <source>
        <strain evidence="6 7">DFL-43</strain>
    </source>
</reference>
<evidence type="ECO:0000313" key="6">
    <source>
        <dbReference type="EMBL" id="EDQ32737.1"/>
    </source>
</evidence>
<dbReference type="GO" id="GO:0046872">
    <property type="term" value="F:metal ion binding"/>
    <property type="evidence" value="ECO:0007669"/>
    <property type="project" value="UniProtKB-KW"/>
</dbReference>
<evidence type="ECO:0000259" key="5">
    <source>
        <dbReference type="PROSITE" id="PS51007"/>
    </source>
</evidence>
<dbReference type="PROSITE" id="PS51007">
    <property type="entry name" value="CYTC"/>
    <property type="match status" value="2"/>
</dbReference>
<dbReference type="PANTHER" id="PTHR35008:SF8">
    <property type="entry name" value="ALCOHOL DEHYDROGENASE CYTOCHROME C SUBUNIT"/>
    <property type="match status" value="1"/>
</dbReference>
<sequence length="307" mass="32282">MKRVVSGISVLAVAGAGVAYVLTAPKPLDDERLAAISGLEASAEAGEILFWAGGCASCHAAPGSEGDAKLVLSGGVRLESDFGTFIGPNISPDPQAGIGQWALEDFANAMLKGVSPDGSHYYPAFPYGSYTRMTDQDIADLFAFLKTLPASDIASLPHEIGFPFNIRRSLGGWKLLFFTDAPQVTLASSTPELERGQYLVEGPGHCGECHTPRNLIGGFVPGQWMAGAHNPDGEGVIPNITPGGKPVGDWSASDIAYYLESGFTPDFDSVGGSMVDVQKNMEKLEGSDRDAIAAYLKALPAKSNGWE</sequence>
<dbReference type="RefSeq" id="WP_007196651.1">
    <property type="nucleotide sequence ID" value="NZ_CM002917.1"/>
</dbReference>
<dbReference type="Gene3D" id="1.10.760.10">
    <property type="entry name" value="Cytochrome c-like domain"/>
    <property type="match status" value="1"/>
</dbReference>
<evidence type="ECO:0000256" key="2">
    <source>
        <dbReference type="ARBA" id="ARBA00022723"/>
    </source>
</evidence>
<keyword evidence="3 4" id="KW-0408">Iron</keyword>
<dbReference type="AlphaFoldDB" id="A9DAG8"/>